<evidence type="ECO:0000256" key="3">
    <source>
        <dbReference type="ARBA" id="ARBA00022679"/>
    </source>
</evidence>
<proteinExistence type="predicted"/>
<evidence type="ECO:0000313" key="7">
    <source>
        <dbReference type="EMBL" id="KAK9855151.1"/>
    </source>
</evidence>
<evidence type="ECO:0000256" key="6">
    <source>
        <dbReference type="SAM" id="MobiDB-lite"/>
    </source>
</evidence>
<dbReference type="GO" id="GO:0000209">
    <property type="term" value="P:protein polyubiquitination"/>
    <property type="evidence" value="ECO:0007669"/>
    <property type="project" value="TreeGrafter"/>
</dbReference>
<dbReference type="EMBL" id="JALJOV010001071">
    <property type="protein sequence ID" value="KAK9855151.1"/>
    <property type="molecule type" value="Genomic_DNA"/>
</dbReference>
<dbReference type="GO" id="GO:0006513">
    <property type="term" value="P:protein monoubiquitination"/>
    <property type="evidence" value="ECO:0007669"/>
    <property type="project" value="TreeGrafter"/>
</dbReference>
<evidence type="ECO:0000256" key="1">
    <source>
        <dbReference type="ARBA" id="ARBA00000900"/>
    </source>
</evidence>
<dbReference type="PANTHER" id="PTHR46077">
    <property type="entry name" value="E3 UBIQUITIN-PROTEIN LIGASE TOPORS"/>
    <property type="match status" value="1"/>
</dbReference>
<evidence type="ECO:0000256" key="5">
    <source>
        <dbReference type="ARBA" id="ARBA00023163"/>
    </source>
</evidence>
<dbReference type="Proteomes" id="UP001485043">
    <property type="component" value="Unassembled WGS sequence"/>
</dbReference>
<keyword evidence="5" id="KW-0804">Transcription</keyword>
<comment type="catalytic activity">
    <reaction evidence="1">
        <text>S-ubiquitinyl-[E2 ubiquitin-conjugating enzyme]-L-cysteine + [acceptor protein]-L-lysine = [E2 ubiquitin-conjugating enzyme]-L-cysteine + N(6)-ubiquitinyl-[acceptor protein]-L-lysine.</text>
        <dbReference type="EC" id="2.3.2.27"/>
    </reaction>
</comment>
<feature type="region of interest" description="Disordered" evidence="6">
    <location>
        <begin position="136"/>
        <end position="176"/>
    </location>
</feature>
<sequence>MEASCCHERQLFVVSLTRNVKGQDKPLIEWAWVERELAALLHTSDTTIVTAFVLGLVSSHRATQTGVPGQAQRLWSSARRPQDGAHAWNDARVVEALQPFLQEHSERFWHELRSFTASAFSMPIYDRLVKYSRTRPLEQKRSSHEGSSAASAPGRASWLRHERPADTPSPSILAPAPSTTILQTAPIQSGDDWMGAPSSLLMIRSLSLRLEIVDRLSSARIAAVVVQSFAPSRIGSQAGAQCSSKPCIRASSIY</sequence>
<accession>A0AAW1SQZ9</accession>
<dbReference type="GO" id="GO:0061630">
    <property type="term" value="F:ubiquitin protein ligase activity"/>
    <property type="evidence" value="ECO:0007669"/>
    <property type="project" value="UniProtKB-EC"/>
</dbReference>
<feature type="compositionally biased region" description="Low complexity" evidence="6">
    <location>
        <begin position="146"/>
        <end position="157"/>
    </location>
</feature>
<evidence type="ECO:0000256" key="4">
    <source>
        <dbReference type="ARBA" id="ARBA00023015"/>
    </source>
</evidence>
<dbReference type="EC" id="2.3.2.27" evidence="2"/>
<name>A0AAW1SQZ9_9CHLO</name>
<evidence type="ECO:0000256" key="2">
    <source>
        <dbReference type="ARBA" id="ARBA00012483"/>
    </source>
</evidence>
<dbReference type="AlphaFoldDB" id="A0AAW1SQZ9"/>
<comment type="caution">
    <text evidence="7">The sequence shown here is derived from an EMBL/GenBank/DDBJ whole genome shotgun (WGS) entry which is preliminary data.</text>
</comment>
<evidence type="ECO:0000313" key="8">
    <source>
        <dbReference type="Proteomes" id="UP001485043"/>
    </source>
</evidence>
<protein>
    <recommendedName>
        <fullName evidence="2">RING-type E3 ubiquitin transferase</fullName>
        <ecNumber evidence="2">2.3.2.27</ecNumber>
    </recommendedName>
</protein>
<reference evidence="7 8" key="1">
    <citation type="journal article" date="2024" name="Nat. Commun.">
        <title>Phylogenomics reveals the evolutionary origins of lichenization in chlorophyte algae.</title>
        <authorList>
            <person name="Puginier C."/>
            <person name="Libourel C."/>
            <person name="Otte J."/>
            <person name="Skaloud P."/>
            <person name="Haon M."/>
            <person name="Grisel S."/>
            <person name="Petersen M."/>
            <person name="Berrin J.G."/>
            <person name="Delaux P.M."/>
            <person name="Dal Grande F."/>
            <person name="Keller J."/>
        </authorList>
    </citation>
    <scope>NUCLEOTIDE SEQUENCE [LARGE SCALE GENOMIC DNA]</scope>
    <source>
        <strain evidence="7 8">SAG 2523</strain>
    </source>
</reference>
<gene>
    <name evidence="7" type="ORF">WJX84_001842</name>
</gene>
<dbReference type="PANTHER" id="PTHR46077:SF1">
    <property type="entry name" value="TOP1 BINDING ARGININE_SERINE RICH PROTEIN, E3 UBIQUITIN LIGASE"/>
    <property type="match status" value="1"/>
</dbReference>
<keyword evidence="4" id="KW-0805">Transcription regulation</keyword>
<keyword evidence="3" id="KW-0808">Transferase</keyword>
<keyword evidence="8" id="KW-1185">Reference proteome</keyword>
<organism evidence="7 8">
    <name type="scientific">Apatococcus fuscideae</name>
    <dbReference type="NCBI Taxonomy" id="2026836"/>
    <lineage>
        <taxon>Eukaryota</taxon>
        <taxon>Viridiplantae</taxon>
        <taxon>Chlorophyta</taxon>
        <taxon>core chlorophytes</taxon>
        <taxon>Trebouxiophyceae</taxon>
        <taxon>Chlorellales</taxon>
        <taxon>Chlorellaceae</taxon>
        <taxon>Apatococcus</taxon>
    </lineage>
</organism>